<protein>
    <submittedName>
        <fullName evidence="2">Cytochrome c oxidase subunit 4</fullName>
    </submittedName>
</protein>
<proteinExistence type="predicted"/>
<feature type="transmembrane region" description="Helical" evidence="1">
    <location>
        <begin position="12"/>
        <end position="45"/>
    </location>
</feature>
<keyword evidence="3" id="KW-1185">Reference proteome</keyword>
<evidence type="ECO:0000313" key="2">
    <source>
        <dbReference type="EMBL" id="MCS5719709.1"/>
    </source>
</evidence>
<keyword evidence="1" id="KW-0472">Membrane</keyword>
<gene>
    <name evidence="2" type="ORF">N1027_16370</name>
</gene>
<dbReference type="Proteomes" id="UP001165584">
    <property type="component" value="Unassembled WGS sequence"/>
</dbReference>
<dbReference type="EMBL" id="JANLCM010000002">
    <property type="protein sequence ID" value="MCS5719709.1"/>
    <property type="molecule type" value="Genomic_DNA"/>
</dbReference>
<evidence type="ECO:0000313" key="3">
    <source>
        <dbReference type="Proteomes" id="UP001165584"/>
    </source>
</evidence>
<accession>A0ABT2GU21</accession>
<sequence length="61" mass="6745">MSNSYPDQRCRWWVAGTILPFGLAVGSRMSVIAGAVLLVAIVGWVFEYYRGYSARLDPCSS</sequence>
<keyword evidence="1" id="KW-0812">Transmembrane</keyword>
<name>A0ABT2GU21_9MICO</name>
<comment type="caution">
    <text evidence="2">The sequence shown here is derived from an EMBL/GenBank/DDBJ whole genome shotgun (WGS) entry which is preliminary data.</text>
</comment>
<keyword evidence="1" id="KW-1133">Transmembrane helix</keyword>
<reference evidence="2" key="1">
    <citation type="submission" date="2022-08" db="EMBL/GenBank/DDBJ databases">
        <authorList>
            <person name="Deng Y."/>
            <person name="Han X.-F."/>
            <person name="Zhang Y.-Q."/>
        </authorList>
    </citation>
    <scope>NUCLEOTIDE SEQUENCE</scope>
    <source>
        <strain evidence="2">CPCC 205763</strain>
    </source>
</reference>
<organism evidence="2 3">
    <name type="scientific">Herbiconiux aconitum</name>
    <dbReference type="NCBI Taxonomy" id="2970913"/>
    <lineage>
        <taxon>Bacteria</taxon>
        <taxon>Bacillati</taxon>
        <taxon>Actinomycetota</taxon>
        <taxon>Actinomycetes</taxon>
        <taxon>Micrococcales</taxon>
        <taxon>Microbacteriaceae</taxon>
        <taxon>Herbiconiux</taxon>
    </lineage>
</organism>
<evidence type="ECO:0000256" key="1">
    <source>
        <dbReference type="SAM" id="Phobius"/>
    </source>
</evidence>